<dbReference type="GO" id="GO:0030955">
    <property type="term" value="F:potassium ion binding"/>
    <property type="evidence" value="ECO:0007669"/>
    <property type="project" value="InterPro"/>
</dbReference>
<evidence type="ECO:0000256" key="4">
    <source>
        <dbReference type="ARBA" id="ARBA00008663"/>
    </source>
</evidence>
<evidence type="ECO:0000256" key="8">
    <source>
        <dbReference type="ARBA" id="ARBA00022741"/>
    </source>
</evidence>
<evidence type="ECO:0000256" key="14">
    <source>
        <dbReference type="ARBA" id="ARBA00048152"/>
    </source>
</evidence>
<dbReference type="Proteomes" id="UP000317494">
    <property type="component" value="Unassembled WGS sequence"/>
</dbReference>
<dbReference type="NCBIfam" id="NF004491">
    <property type="entry name" value="PRK05826.1"/>
    <property type="match status" value="1"/>
</dbReference>
<dbReference type="Gene3D" id="3.20.20.60">
    <property type="entry name" value="Phosphoenolpyruvate-binding domains"/>
    <property type="match status" value="1"/>
</dbReference>
<dbReference type="SUPFAM" id="SSF53335">
    <property type="entry name" value="S-adenosyl-L-methionine-dependent methyltransferases"/>
    <property type="match status" value="1"/>
</dbReference>
<keyword evidence="11 15" id="KW-0460">Magnesium</keyword>
<dbReference type="SUPFAM" id="SSF50800">
    <property type="entry name" value="PK beta-barrel domain-like"/>
    <property type="match status" value="1"/>
</dbReference>
<evidence type="ECO:0000256" key="13">
    <source>
        <dbReference type="ARBA" id="ARBA00023317"/>
    </source>
</evidence>
<dbReference type="InterPro" id="IPR018209">
    <property type="entry name" value="Pyrv_Knase_AS"/>
</dbReference>
<organism evidence="18 19">
    <name type="scientific">Synchytrium endobioticum</name>
    <dbReference type="NCBI Taxonomy" id="286115"/>
    <lineage>
        <taxon>Eukaryota</taxon>
        <taxon>Fungi</taxon>
        <taxon>Fungi incertae sedis</taxon>
        <taxon>Chytridiomycota</taxon>
        <taxon>Chytridiomycota incertae sedis</taxon>
        <taxon>Chytridiomycetes</taxon>
        <taxon>Synchytriales</taxon>
        <taxon>Synchytriaceae</taxon>
        <taxon>Synchytrium</taxon>
    </lineage>
</organism>
<dbReference type="InterPro" id="IPR029063">
    <property type="entry name" value="SAM-dependent_MTases_sf"/>
</dbReference>
<dbReference type="InterPro" id="IPR011037">
    <property type="entry name" value="Pyrv_Knase-like_insert_dom_sf"/>
</dbReference>
<evidence type="ECO:0000259" key="17">
    <source>
        <dbReference type="Pfam" id="PF02887"/>
    </source>
</evidence>
<dbReference type="InterPro" id="IPR040442">
    <property type="entry name" value="Pyrv_kinase-like_dom_sf"/>
</dbReference>
<feature type="domain" description="Pyruvate kinase C-terminal" evidence="17">
    <location>
        <begin position="1395"/>
        <end position="1508"/>
    </location>
</feature>
<evidence type="ECO:0000256" key="6">
    <source>
        <dbReference type="ARBA" id="ARBA00022679"/>
    </source>
</evidence>
<dbReference type="CDD" id="cd02440">
    <property type="entry name" value="AdoMet_MTases"/>
    <property type="match status" value="1"/>
</dbReference>
<comment type="pathway">
    <text evidence="3 15">Carbohydrate degradation; glycolysis; pyruvate from D-glyceraldehyde 3-phosphate: step 5/5.</text>
</comment>
<evidence type="ECO:0000259" key="16">
    <source>
        <dbReference type="Pfam" id="PF00224"/>
    </source>
</evidence>
<dbReference type="GO" id="GO:0005524">
    <property type="term" value="F:ATP binding"/>
    <property type="evidence" value="ECO:0007669"/>
    <property type="project" value="UniProtKB-KW"/>
</dbReference>
<dbReference type="SUPFAM" id="SSF51621">
    <property type="entry name" value="Phosphoenolpyruvate/pyruvate domain"/>
    <property type="match status" value="1"/>
</dbReference>
<evidence type="ECO:0000256" key="7">
    <source>
        <dbReference type="ARBA" id="ARBA00022723"/>
    </source>
</evidence>
<dbReference type="Gene3D" id="2.40.33.10">
    <property type="entry name" value="PK beta-barrel domain-like"/>
    <property type="match status" value="1"/>
</dbReference>
<comment type="caution">
    <text evidence="18">The sequence shown here is derived from an EMBL/GenBank/DDBJ whole genome shotgun (WGS) entry which is preliminary data.</text>
</comment>
<dbReference type="SUPFAM" id="SSF52935">
    <property type="entry name" value="PK C-terminal domain-like"/>
    <property type="match status" value="1"/>
</dbReference>
<dbReference type="InterPro" id="IPR001697">
    <property type="entry name" value="Pyr_Knase"/>
</dbReference>
<dbReference type="EC" id="2.7.1.40" evidence="5 15"/>
<keyword evidence="8" id="KW-0547">Nucleotide-binding</keyword>
<keyword evidence="6 15" id="KW-0808">Transferase</keyword>
<dbReference type="GO" id="GO:0000287">
    <property type="term" value="F:magnesium ion binding"/>
    <property type="evidence" value="ECO:0007669"/>
    <property type="project" value="InterPro"/>
</dbReference>
<feature type="domain" description="Pyruvate kinase barrel" evidence="16">
    <location>
        <begin position="1037"/>
        <end position="1360"/>
    </location>
</feature>
<dbReference type="FunFam" id="3.20.20.60:FF:000001">
    <property type="entry name" value="Pyruvate kinase"/>
    <property type="match status" value="1"/>
</dbReference>
<evidence type="ECO:0000256" key="5">
    <source>
        <dbReference type="ARBA" id="ARBA00012142"/>
    </source>
</evidence>
<evidence type="ECO:0000256" key="15">
    <source>
        <dbReference type="RuleBase" id="RU000504"/>
    </source>
</evidence>
<dbReference type="InterPro" id="IPR015793">
    <property type="entry name" value="Pyrv_Knase_brl"/>
</dbReference>
<dbReference type="GO" id="GO:0016301">
    <property type="term" value="F:kinase activity"/>
    <property type="evidence" value="ECO:0007669"/>
    <property type="project" value="UniProtKB-KW"/>
</dbReference>
<keyword evidence="19" id="KW-1185">Reference proteome</keyword>
<comment type="catalytic activity">
    <reaction evidence="14 15">
        <text>pyruvate + ATP = phosphoenolpyruvate + ADP + H(+)</text>
        <dbReference type="Rhea" id="RHEA:18157"/>
        <dbReference type="ChEBI" id="CHEBI:15361"/>
        <dbReference type="ChEBI" id="CHEBI:15378"/>
        <dbReference type="ChEBI" id="CHEBI:30616"/>
        <dbReference type="ChEBI" id="CHEBI:58702"/>
        <dbReference type="ChEBI" id="CHEBI:456216"/>
        <dbReference type="EC" id="2.7.1.40"/>
    </reaction>
</comment>
<dbReference type="InterPro" id="IPR036918">
    <property type="entry name" value="Pyrv_Knase_C_sf"/>
</dbReference>
<dbReference type="GO" id="GO:0006950">
    <property type="term" value="P:response to stress"/>
    <property type="evidence" value="ECO:0007669"/>
    <property type="project" value="UniProtKB-ARBA"/>
</dbReference>
<dbReference type="NCBIfam" id="TIGR01064">
    <property type="entry name" value="pyruv_kin"/>
    <property type="match status" value="1"/>
</dbReference>
<dbReference type="NCBIfam" id="NF004978">
    <property type="entry name" value="PRK06354.1"/>
    <property type="match status" value="1"/>
</dbReference>
<keyword evidence="12 15" id="KW-0324">Glycolysis</keyword>
<evidence type="ECO:0000256" key="12">
    <source>
        <dbReference type="ARBA" id="ARBA00023152"/>
    </source>
</evidence>
<comment type="cofactor">
    <cofactor evidence="2">
        <name>K(+)</name>
        <dbReference type="ChEBI" id="CHEBI:29103"/>
    </cofactor>
</comment>
<dbReference type="VEuPathDB" id="FungiDB:SeMB42_g01921"/>
<evidence type="ECO:0000256" key="1">
    <source>
        <dbReference type="ARBA" id="ARBA00001946"/>
    </source>
</evidence>
<dbReference type="PANTHER" id="PTHR11817">
    <property type="entry name" value="PYRUVATE KINASE"/>
    <property type="match status" value="1"/>
</dbReference>
<dbReference type="Gene3D" id="3.40.1380.20">
    <property type="entry name" value="Pyruvate kinase, C-terminal domain"/>
    <property type="match status" value="1"/>
</dbReference>
<dbReference type="InterPro" id="IPR015795">
    <property type="entry name" value="Pyrv_Knase_C"/>
</dbReference>
<dbReference type="GO" id="GO:0004743">
    <property type="term" value="F:pyruvate kinase activity"/>
    <property type="evidence" value="ECO:0007669"/>
    <property type="project" value="UniProtKB-EC"/>
</dbReference>
<evidence type="ECO:0000256" key="9">
    <source>
        <dbReference type="ARBA" id="ARBA00022777"/>
    </source>
</evidence>
<keyword evidence="9 15" id="KW-0418">Kinase</keyword>
<evidence type="ECO:0000256" key="3">
    <source>
        <dbReference type="ARBA" id="ARBA00004997"/>
    </source>
</evidence>
<evidence type="ECO:0000256" key="2">
    <source>
        <dbReference type="ARBA" id="ARBA00001958"/>
    </source>
</evidence>
<dbReference type="Gene3D" id="1.25.40.10">
    <property type="entry name" value="Tetratricopeptide repeat domain"/>
    <property type="match status" value="1"/>
</dbReference>
<name>A0A507DIF0_9FUNG</name>
<dbReference type="UniPathway" id="UPA00109">
    <property type="reaction ID" value="UER00188"/>
</dbReference>
<dbReference type="PRINTS" id="PR01050">
    <property type="entry name" value="PYRUVTKNASE"/>
</dbReference>
<dbReference type="Pfam" id="PF02887">
    <property type="entry name" value="PK_C"/>
    <property type="match status" value="1"/>
</dbReference>
<protein>
    <recommendedName>
        <fullName evidence="5 15">Pyruvate kinase</fullName>
        <ecNumber evidence="5 15">2.7.1.40</ecNumber>
    </recommendedName>
</protein>
<dbReference type="InterPro" id="IPR015806">
    <property type="entry name" value="Pyrv_Knase_insert_dom_sf"/>
</dbReference>
<keyword evidence="13 18" id="KW-0670">Pyruvate</keyword>
<keyword evidence="10" id="KW-0067">ATP-binding</keyword>
<gene>
    <name evidence="18" type="ORF">SeMB42_g01921</name>
</gene>
<dbReference type="InterPro" id="IPR015813">
    <property type="entry name" value="Pyrv/PenolPyrv_kinase-like_dom"/>
</dbReference>
<accession>A0A507DIF0</accession>
<sequence>MSKYIDNVSKRMMHVGRHAHSPAISAFASRSRGRAPLCRSPSPDGLLPLPANIACTTSPSPRPSIPTATTHRKPSELMTEQQAYRYIRNWLGVFPTFGTAWGLVSSKLSTMYSSKPPLAHIPRRVYSLLGLYLSPSLFTMATEKDADVMNGYRTRLIRFIAARYGDRTGLVRRLERDWILATNAHGLTWPAARAYLSTLQARPQRRTMHVLLALMLKKGDYDNLPKLLDVCCHYNVQVKPSEIKRCIDACLDADKLAIAAYIFFRYYPACDPDLDPDTFQFVFEQIHPDVPGWSIRFQYVYCLLRIKKSTADAVDFFRKHHIDRKLSPNTYSMMLKDLALCGDLDAIMEVWAMVRKHVPEHIYGDQVLMSAACKALCICGRADLALRLVDDTTNSQSSGIQAGYAPIVANMAYTDIWNAEPLVRHIIQQGLVSTSQWEMVVIPILKAYANLNWVIEAERFLEWAMNQNPAWIPSLCVWTHLGRCYSSNRREFGPLYRLWYIAQHILKLPYDRDYSPWSASVMLDQLGFFKSREHVVRYMEQLVEKNRQVSRMENTKPPIVNANVCNSYIEALLRCDAIELALKTVMTMKETYGIDPELKTFVTALQPCRSKDRGAWRTCVAFMAEKYPDIYDEMSEDYLLYWLQLMCTRGFTLSSAIAILVVLIRLLRLIARPNAATLAAYYRCTEMQPCCPPRRRNRLLLQPDEFTDFFANELDQLHEKLGKMSMGWLINVLQHVETNSENEDDLKRITAVVANLSGRGARGAVTRDWTFGSNQILTIRDEAFAAASIGFMTWSASIVLADLLANQTINVNDKSVLELGCGTALSGLSAARFQYPRRVVLTDYHDAVLENARVNIRLNSCSDVASVKKLDWRDPPLDMPVFDTIIAADCIFEVEHACLVPVIAKRYLKPDGVFEVLLPLREKYKQEVSAFESNMRFNGWKLCNTKTFERDHIILKWYTMHCCRTLVPGAVSLVCSRLFTESDVKLAHLAQAQHSTTNDSKHFSILTMSSYATVSNIEASAMNDQYISGGERHIEIKTKIICTIGPKTQSIEMLGKLVEAGMNVVRMNFSHGSHEYHLKTINNMREYIATQKERKPVAIMLDTKGPEIRSGKLVGGTDKRLVAGTTFTFHNDDSILGDEAQVSTSYKSLAASVKPGDHILVDDGLIGMQVVATDTSTGRVTCIIENGGILGETKGVNLPGIKVDLPAITQKDTDDILFGVKNGIDFIAASFIRKAADVHEIRKLIQATNIKIISKIESQEGLDNFDEILAASDGIMVARGDLGVEIPVEQVARYQKMMIRKCNFAGKPVITATQMLESMIMNPRPTRAEATDVANAVLDGTDCVMLSGETAKGAHPIAAVEMMAKICREAEADINYSELYPALRRQIRLPISISEAVASSAVKTSWDVHAVLIIVLSESGNTARSIAKYRPIAPVLSVTPNPQVARQMQVLRGIFPLIVETMSGTDSVIHRAMLWGVKKGMAQRGDPVVVTSGMLEQTSGSTNIMRVVKCVGFEVS</sequence>
<evidence type="ECO:0000256" key="10">
    <source>
        <dbReference type="ARBA" id="ARBA00022840"/>
    </source>
</evidence>
<reference evidence="18 19" key="1">
    <citation type="journal article" date="2019" name="Sci. Rep.">
        <title>Comparative genomics of chytrid fungi reveal insights into the obligate biotrophic and pathogenic lifestyle of Synchytrium endobioticum.</title>
        <authorList>
            <person name="van de Vossenberg B.T.L.H."/>
            <person name="Warris S."/>
            <person name="Nguyen H.D.T."/>
            <person name="van Gent-Pelzer M.P.E."/>
            <person name="Joly D.L."/>
            <person name="van de Geest H.C."/>
            <person name="Bonants P.J.M."/>
            <person name="Smith D.S."/>
            <person name="Levesque C.A."/>
            <person name="van der Lee T.A.J."/>
        </authorList>
    </citation>
    <scope>NUCLEOTIDE SEQUENCE [LARGE SCALE GENOMIC DNA]</scope>
    <source>
        <strain evidence="18 19">MB42</strain>
    </source>
</reference>
<dbReference type="STRING" id="286115.A0A507DIF0"/>
<evidence type="ECO:0000313" key="19">
    <source>
        <dbReference type="Proteomes" id="UP000317494"/>
    </source>
</evidence>
<dbReference type="Pfam" id="PF00224">
    <property type="entry name" value="PK"/>
    <property type="match status" value="1"/>
</dbReference>
<dbReference type="CDD" id="cd00288">
    <property type="entry name" value="Pyruvate_Kinase"/>
    <property type="match status" value="1"/>
</dbReference>
<proteinExistence type="inferred from homology"/>
<evidence type="ECO:0000256" key="11">
    <source>
        <dbReference type="ARBA" id="ARBA00022842"/>
    </source>
</evidence>
<dbReference type="PROSITE" id="PS00110">
    <property type="entry name" value="PYRUVATE_KINASE"/>
    <property type="match status" value="1"/>
</dbReference>
<keyword evidence="7" id="KW-0479">Metal-binding</keyword>
<comment type="cofactor">
    <cofactor evidence="1">
        <name>Mg(2+)</name>
        <dbReference type="ChEBI" id="CHEBI:18420"/>
    </cofactor>
</comment>
<dbReference type="InterPro" id="IPR011990">
    <property type="entry name" value="TPR-like_helical_dom_sf"/>
</dbReference>
<dbReference type="Gene3D" id="3.40.50.150">
    <property type="entry name" value="Vaccinia Virus protein VP39"/>
    <property type="match status" value="1"/>
</dbReference>
<evidence type="ECO:0000313" key="18">
    <source>
        <dbReference type="EMBL" id="TPX51442.1"/>
    </source>
</evidence>
<dbReference type="Pfam" id="PF10294">
    <property type="entry name" value="Methyltransf_16"/>
    <property type="match status" value="1"/>
</dbReference>
<dbReference type="InterPro" id="IPR019410">
    <property type="entry name" value="Methyltransf_16"/>
</dbReference>
<dbReference type="EMBL" id="QEAN01000054">
    <property type="protein sequence ID" value="TPX51442.1"/>
    <property type="molecule type" value="Genomic_DNA"/>
</dbReference>
<dbReference type="FunFam" id="2.40.33.10:FF:000001">
    <property type="entry name" value="Pyruvate kinase"/>
    <property type="match status" value="1"/>
</dbReference>
<comment type="similarity">
    <text evidence="4 15">Belongs to the pyruvate kinase family.</text>
</comment>